<sequence length="975" mass="109545">MSLETALAILPASLQAPVRDTLSQLEEALCAGLGENRLRELVTVLAGSVFAGEALRRDAPLLARLEESGELEGAPSAARLSEWLAGALADAEDEAAMQAVLRRFRRERMVGIIWRDRNDRADGWSTAAAVSRLAEVCVEGALQWCEQYYAPRWGHPADDEAGHPQRLVVLGMGKLGAGELNLSSDIDLILAYPEGGETSGGRRSLDHQEYFTRLGQKLINALDAVTEDGFVFRVDMRLRPLGEGGPLVGSFNTLVNYYQDQGREWERYAMLKARPIAGDLDAGHQLLETLRPFVYRRYIDFGAIESLREMKGLINREVRRRGREDDIKLGAGGIREAEFVVQAFQLIRGGQMTELQTPSLRQALRQLVTLDMMSRRDAESLEADYVFLRDLEHALQALHDRQTQTLPETEPERSRLAFALGADGWAELCEQLEGVRHRIRQHFDSVIAPDDASESSEEEAFNDWRALWQSALDEEQALALFDRHGFSDASGALRRLRRLRESRAVTTMQRIGFERLEALMPALLSTVAEVDNPDVTLERVLTLIEAVLRRTAYLSLLRENPGALAQFVNLCAASAWIAEQLARHPMLLDELLDPRTLYSPAERDQLDDELRSRLARLAEDDEEAQMEALRHFRHAQALSVAASDIAGTRTLMHISDYLTLIAEVVLQAVVRLAWRHLTRKYGYPQARADRPAADSNDEVADFLVVGYGKLGGIEMGYGSDLDLVFLHDAEPRGQTDGARQIDNNVFFTRLGQRIIHMLTTTTPAGVLYEVDMRLRPSGASGLLVSTLEAFADYQRHQAWTWEHQALVRARAVAGSHALAERFECVRREILSRPRDPDRLREEVLAMRHRMREHLGSSAGERRAGRFHIKQDPGGMIDIEFMNQYSVLALSQRFPELMTFTDNMRILETLESAGQLSTEETQRLRAAWLDYRNATHRAALTRAGSLVEAGRFREHRNVVTAHWQALFGADSEPAGD</sequence>
<dbReference type="RefSeq" id="WP_121173678.1">
    <property type="nucleotide sequence ID" value="NZ_RBIN01000008.1"/>
</dbReference>
<dbReference type="PANTHER" id="PTHR30621">
    <property type="entry name" value="GLUTAMINE SYNTHETASE ADENYLYLTRANSFERASE"/>
    <property type="match status" value="1"/>
</dbReference>
<dbReference type="InterPro" id="IPR013546">
    <property type="entry name" value="PII_UdlTrfase/GS_AdlTrfase"/>
</dbReference>
<organism evidence="10 11">
    <name type="scientific">Kushneria sinocarnis</name>
    <dbReference type="NCBI Taxonomy" id="595502"/>
    <lineage>
        <taxon>Bacteria</taxon>
        <taxon>Pseudomonadati</taxon>
        <taxon>Pseudomonadota</taxon>
        <taxon>Gammaproteobacteria</taxon>
        <taxon>Oceanospirillales</taxon>
        <taxon>Halomonadaceae</taxon>
        <taxon>Kushneria</taxon>
    </lineage>
</organism>
<comment type="function">
    <text evidence="7">Involved in the regulation of glutamine synthetase GlnA, a key enzyme in the process to assimilate ammonia. When cellular nitrogen levels are high, the C-terminal adenylyl transferase (AT) inactivates GlnA by covalent transfer of an adenylyl group from ATP to specific tyrosine residue of GlnA, thus reducing its activity. Conversely, when nitrogen levels are low, the N-terminal adenylyl removase (AR) activates GlnA by removing the adenylyl group by phosphorolysis, increasing its activity. The regulatory region of GlnE binds the signal transduction protein PII (GlnB) which indicates the nitrogen status of the cell.</text>
</comment>
<evidence type="ECO:0000259" key="8">
    <source>
        <dbReference type="Pfam" id="PF03710"/>
    </source>
</evidence>
<feature type="domain" description="Glutamate-ammonia ligase adenylyltransferase repeated" evidence="8">
    <location>
        <begin position="565"/>
        <end position="823"/>
    </location>
</feature>
<comment type="catalytic activity">
    <reaction evidence="7">
        <text>[glutamine synthetase]-O(4)-(5'-adenylyl)-L-tyrosine + phosphate = [glutamine synthetase]-L-tyrosine + ADP</text>
        <dbReference type="Rhea" id="RHEA:43716"/>
        <dbReference type="Rhea" id="RHEA-COMP:10660"/>
        <dbReference type="Rhea" id="RHEA-COMP:10661"/>
        <dbReference type="ChEBI" id="CHEBI:43474"/>
        <dbReference type="ChEBI" id="CHEBI:46858"/>
        <dbReference type="ChEBI" id="CHEBI:83624"/>
        <dbReference type="ChEBI" id="CHEBI:456216"/>
        <dbReference type="EC" id="2.7.7.89"/>
    </reaction>
</comment>
<dbReference type="GO" id="GO:0008882">
    <property type="term" value="F:[glutamate-ammonia-ligase] adenylyltransferase activity"/>
    <property type="evidence" value="ECO:0007669"/>
    <property type="project" value="UniProtKB-UniRule"/>
</dbReference>
<keyword evidence="1 7" id="KW-0808">Transferase</keyword>
<dbReference type="GO" id="GO:0005829">
    <property type="term" value="C:cytosol"/>
    <property type="evidence" value="ECO:0007669"/>
    <property type="project" value="TreeGrafter"/>
</dbReference>
<dbReference type="Gene3D" id="3.30.460.10">
    <property type="entry name" value="Beta Polymerase, domain 2"/>
    <property type="match status" value="2"/>
</dbReference>
<dbReference type="EMBL" id="RBIN01000008">
    <property type="protein sequence ID" value="RKQ96901.1"/>
    <property type="molecule type" value="Genomic_DNA"/>
</dbReference>
<name>A0A420WTQ1_9GAMM</name>
<keyword evidence="3 7" id="KW-0547">Nucleotide-binding</keyword>
<keyword evidence="2 7" id="KW-0548">Nucleotidyltransferase</keyword>
<evidence type="ECO:0000313" key="10">
    <source>
        <dbReference type="EMBL" id="RKQ96901.1"/>
    </source>
</evidence>
<feature type="region of interest" description="Adenylyl transferase" evidence="7">
    <location>
        <begin position="460"/>
        <end position="975"/>
    </location>
</feature>
<dbReference type="GO" id="GO:0047388">
    <property type="term" value="F:[glutamine synthetase]-adenylyl-L-tyrosine phosphorylase activity"/>
    <property type="evidence" value="ECO:0007669"/>
    <property type="project" value="UniProtKB-EC"/>
</dbReference>
<dbReference type="NCBIfam" id="NF008292">
    <property type="entry name" value="PRK11072.1"/>
    <property type="match status" value="1"/>
</dbReference>
<comment type="catalytic activity">
    <reaction evidence="7">
        <text>[glutamine synthetase]-L-tyrosine + ATP = [glutamine synthetase]-O(4)-(5'-adenylyl)-L-tyrosine + diphosphate</text>
        <dbReference type="Rhea" id="RHEA:18589"/>
        <dbReference type="Rhea" id="RHEA-COMP:10660"/>
        <dbReference type="Rhea" id="RHEA-COMP:10661"/>
        <dbReference type="ChEBI" id="CHEBI:30616"/>
        <dbReference type="ChEBI" id="CHEBI:33019"/>
        <dbReference type="ChEBI" id="CHEBI:46858"/>
        <dbReference type="ChEBI" id="CHEBI:83624"/>
        <dbReference type="EC" id="2.7.7.42"/>
    </reaction>
</comment>
<feature type="domain" description="PII-uridylyltransferase/Glutamine-synthetase adenylyltransferase" evidence="9">
    <location>
        <begin position="847"/>
        <end position="936"/>
    </location>
</feature>
<dbReference type="InterPro" id="IPR023057">
    <property type="entry name" value="GlnE"/>
</dbReference>
<dbReference type="GO" id="GO:0005524">
    <property type="term" value="F:ATP binding"/>
    <property type="evidence" value="ECO:0007669"/>
    <property type="project" value="UniProtKB-UniRule"/>
</dbReference>
<dbReference type="HAMAP" id="MF_00802">
    <property type="entry name" value="GlnE"/>
    <property type="match status" value="1"/>
</dbReference>
<dbReference type="GO" id="GO:0000287">
    <property type="term" value="F:magnesium ion binding"/>
    <property type="evidence" value="ECO:0007669"/>
    <property type="project" value="UniProtKB-UniRule"/>
</dbReference>
<proteinExistence type="inferred from homology"/>
<dbReference type="GO" id="GO:0000820">
    <property type="term" value="P:regulation of glutamine family amino acid metabolic process"/>
    <property type="evidence" value="ECO:0007669"/>
    <property type="project" value="UniProtKB-UniRule"/>
</dbReference>
<dbReference type="EC" id="2.7.7.89" evidence="7"/>
<evidence type="ECO:0000256" key="3">
    <source>
        <dbReference type="ARBA" id="ARBA00022741"/>
    </source>
</evidence>
<keyword evidence="10" id="KW-0436">Ligase</keyword>
<evidence type="ECO:0000256" key="7">
    <source>
        <dbReference type="HAMAP-Rule" id="MF_00802"/>
    </source>
</evidence>
<feature type="domain" description="Glutamate-ammonia ligase adenylyltransferase repeated" evidence="8">
    <location>
        <begin position="39"/>
        <end position="288"/>
    </location>
</feature>
<evidence type="ECO:0000313" key="11">
    <source>
        <dbReference type="Proteomes" id="UP000281975"/>
    </source>
</evidence>
<keyword evidence="11" id="KW-1185">Reference proteome</keyword>
<dbReference type="AlphaFoldDB" id="A0A420WTQ1"/>
<dbReference type="FunFam" id="1.20.120.330:FF:000005">
    <property type="entry name" value="Bifunctional glutamine synthetase adenylyltransferase/adenylyl-removing enzyme"/>
    <property type="match status" value="1"/>
</dbReference>
<protein>
    <recommendedName>
        <fullName evidence="7">Bifunctional glutamine synthetase adenylyltransferase/adenylyl-removing enzyme</fullName>
    </recommendedName>
    <alternativeName>
        <fullName evidence="7">ATP:glutamine synthetase adenylyltransferase</fullName>
    </alternativeName>
    <alternativeName>
        <fullName evidence="7">ATase</fullName>
    </alternativeName>
    <domain>
        <recommendedName>
            <fullName evidence="7">Glutamine synthetase adenylyl-L-tyrosine phosphorylase</fullName>
            <ecNumber evidence="7">2.7.7.89</ecNumber>
        </recommendedName>
        <alternativeName>
            <fullName evidence="7">Adenylyl removase</fullName>
            <shortName evidence="7">AR</shortName>
            <shortName evidence="7">AT-N</shortName>
        </alternativeName>
    </domain>
    <domain>
        <recommendedName>
            <fullName evidence="7">Glutamine synthetase adenylyl transferase</fullName>
            <ecNumber evidence="7">2.7.7.42</ecNumber>
        </recommendedName>
        <alternativeName>
            <fullName evidence="7">Adenylyl transferase</fullName>
            <shortName evidence="7">AT</shortName>
            <shortName evidence="7">AT-C</shortName>
        </alternativeName>
    </domain>
</protein>
<keyword evidence="6 7" id="KW-0511">Multifunctional enzyme</keyword>
<feature type="region of interest" description="Adenylyl removase" evidence="7">
    <location>
        <begin position="1"/>
        <end position="451"/>
    </location>
</feature>
<comment type="cofactor">
    <cofactor evidence="7">
        <name>Mg(2+)</name>
        <dbReference type="ChEBI" id="CHEBI:18420"/>
    </cofactor>
</comment>
<evidence type="ECO:0000256" key="6">
    <source>
        <dbReference type="ARBA" id="ARBA00023268"/>
    </source>
</evidence>
<dbReference type="Gene3D" id="1.10.4050.10">
    <property type="entry name" value="Glutamine synthase adenylyltransferase GlnE"/>
    <property type="match status" value="1"/>
</dbReference>
<evidence type="ECO:0000256" key="2">
    <source>
        <dbReference type="ARBA" id="ARBA00022695"/>
    </source>
</evidence>
<dbReference type="SUPFAM" id="SSF81301">
    <property type="entry name" value="Nucleotidyltransferase"/>
    <property type="match status" value="2"/>
</dbReference>
<dbReference type="Pfam" id="PF08335">
    <property type="entry name" value="GlnD_UR_UTase"/>
    <property type="match status" value="2"/>
</dbReference>
<keyword evidence="5 7" id="KW-0460">Magnesium</keyword>
<reference evidence="10 11" key="1">
    <citation type="submission" date="2018-10" db="EMBL/GenBank/DDBJ databases">
        <title>Genomic Encyclopedia of Type Strains, Phase IV (KMG-IV): sequencing the most valuable type-strain genomes for metagenomic binning, comparative biology and taxonomic classification.</title>
        <authorList>
            <person name="Goeker M."/>
        </authorList>
    </citation>
    <scope>NUCLEOTIDE SEQUENCE [LARGE SCALE GENOMIC DNA]</scope>
    <source>
        <strain evidence="10 11">DSM 23229</strain>
    </source>
</reference>
<evidence type="ECO:0000256" key="5">
    <source>
        <dbReference type="ARBA" id="ARBA00022842"/>
    </source>
</evidence>
<dbReference type="CDD" id="cd05401">
    <property type="entry name" value="NT_GlnE_GlnD_like"/>
    <property type="match status" value="2"/>
</dbReference>
<keyword evidence="4 7" id="KW-0067">ATP-binding</keyword>
<evidence type="ECO:0000256" key="4">
    <source>
        <dbReference type="ARBA" id="ARBA00022840"/>
    </source>
</evidence>
<dbReference type="InterPro" id="IPR043519">
    <property type="entry name" value="NT_sf"/>
</dbReference>
<comment type="caution">
    <text evidence="10">The sequence shown here is derived from an EMBL/GenBank/DDBJ whole genome shotgun (WGS) entry which is preliminary data.</text>
</comment>
<gene>
    <name evidence="7" type="primary">glnE</name>
    <name evidence="10" type="ORF">C7446_2762</name>
</gene>
<evidence type="ECO:0000259" key="9">
    <source>
        <dbReference type="Pfam" id="PF08335"/>
    </source>
</evidence>
<dbReference type="Proteomes" id="UP000281975">
    <property type="component" value="Unassembled WGS sequence"/>
</dbReference>
<dbReference type="Gene3D" id="1.20.120.330">
    <property type="entry name" value="Nucleotidyltransferases domain 2"/>
    <property type="match status" value="2"/>
</dbReference>
<dbReference type="GO" id="GO:0016874">
    <property type="term" value="F:ligase activity"/>
    <property type="evidence" value="ECO:0007669"/>
    <property type="project" value="UniProtKB-KW"/>
</dbReference>
<feature type="domain" description="PII-uridylyltransferase/Glutamine-synthetase adenylyltransferase" evidence="9">
    <location>
        <begin position="308"/>
        <end position="446"/>
    </location>
</feature>
<dbReference type="Pfam" id="PF03710">
    <property type="entry name" value="GlnE"/>
    <property type="match status" value="2"/>
</dbReference>
<dbReference type="InterPro" id="IPR005190">
    <property type="entry name" value="GlnE_rpt_dom"/>
</dbReference>
<dbReference type="FunFam" id="3.30.460.10:FF:000009">
    <property type="entry name" value="Bifunctional glutamine synthetase adenylyltransferase/adenylyl-removing enzyme"/>
    <property type="match status" value="1"/>
</dbReference>
<dbReference type="EC" id="2.7.7.42" evidence="7"/>
<dbReference type="OrthoDB" id="9759366at2"/>
<dbReference type="SUPFAM" id="SSF81593">
    <property type="entry name" value="Nucleotidyltransferase substrate binding subunit/domain"/>
    <property type="match status" value="2"/>
</dbReference>
<dbReference type="Gene3D" id="1.20.120.1510">
    <property type="match status" value="1"/>
</dbReference>
<dbReference type="PANTHER" id="PTHR30621:SF0">
    <property type="entry name" value="BIFUNCTIONAL GLUTAMINE SYNTHETASE ADENYLYLTRANSFERASE_ADENYLYL-REMOVING ENZYME"/>
    <property type="match status" value="1"/>
</dbReference>
<comment type="similarity">
    <text evidence="7">Belongs to the GlnE family.</text>
</comment>
<accession>A0A420WTQ1</accession>
<evidence type="ECO:0000256" key="1">
    <source>
        <dbReference type="ARBA" id="ARBA00022679"/>
    </source>
</evidence>